<dbReference type="OrthoDB" id="10261027at2759"/>
<keyword evidence="6" id="KW-1185">Reference proteome</keyword>
<dbReference type="GO" id="GO:0005524">
    <property type="term" value="F:ATP binding"/>
    <property type="evidence" value="ECO:0007669"/>
    <property type="project" value="UniProtKB-KW"/>
</dbReference>
<dbReference type="Pfam" id="PF00240">
    <property type="entry name" value="ubiquitin"/>
    <property type="match status" value="1"/>
</dbReference>
<dbReference type="InterPro" id="IPR001245">
    <property type="entry name" value="Ser-Thr/Tyr_kinase_cat_dom"/>
</dbReference>
<dbReference type="InterPro" id="IPR011009">
    <property type="entry name" value="Kinase-like_dom_sf"/>
</dbReference>
<proteinExistence type="predicted"/>
<dbReference type="GO" id="GO:0004672">
    <property type="term" value="F:protein kinase activity"/>
    <property type="evidence" value="ECO:0007669"/>
    <property type="project" value="InterPro"/>
</dbReference>
<evidence type="ECO:0000259" key="4">
    <source>
        <dbReference type="PROSITE" id="PS50053"/>
    </source>
</evidence>
<keyword evidence="1" id="KW-0547">Nucleotide-binding</keyword>
<dbReference type="InterPro" id="IPR000719">
    <property type="entry name" value="Prot_kinase_dom"/>
</dbReference>
<dbReference type="PROSITE" id="PS50053">
    <property type="entry name" value="UBIQUITIN_2"/>
    <property type="match status" value="1"/>
</dbReference>
<dbReference type="SUPFAM" id="SSF56112">
    <property type="entry name" value="Protein kinase-like (PK-like)"/>
    <property type="match status" value="2"/>
</dbReference>
<dbReference type="InterPro" id="IPR000626">
    <property type="entry name" value="Ubiquitin-like_dom"/>
</dbReference>
<dbReference type="Gene3D" id="3.10.20.90">
    <property type="entry name" value="Phosphatidylinositol 3-kinase Catalytic Subunit, Chain A, domain 1"/>
    <property type="match status" value="1"/>
</dbReference>
<evidence type="ECO:0000256" key="1">
    <source>
        <dbReference type="ARBA" id="ARBA00022741"/>
    </source>
</evidence>
<dbReference type="PANTHER" id="PTHR27001:SF931">
    <property type="entry name" value="OS11G0664100 PROTEIN"/>
    <property type="match status" value="1"/>
</dbReference>
<organism evidence="5 6">
    <name type="scientific">Corchorus olitorius</name>
    <dbReference type="NCBI Taxonomy" id="93759"/>
    <lineage>
        <taxon>Eukaryota</taxon>
        <taxon>Viridiplantae</taxon>
        <taxon>Streptophyta</taxon>
        <taxon>Embryophyta</taxon>
        <taxon>Tracheophyta</taxon>
        <taxon>Spermatophyta</taxon>
        <taxon>Magnoliopsida</taxon>
        <taxon>eudicotyledons</taxon>
        <taxon>Gunneridae</taxon>
        <taxon>Pentapetalae</taxon>
        <taxon>rosids</taxon>
        <taxon>malvids</taxon>
        <taxon>Malvales</taxon>
        <taxon>Malvaceae</taxon>
        <taxon>Grewioideae</taxon>
        <taxon>Apeibeae</taxon>
        <taxon>Corchorus</taxon>
    </lineage>
</organism>
<dbReference type="AlphaFoldDB" id="A0A1R3JWW1"/>
<dbReference type="PANTHER" id="PTHR27001">
    <property type="entry name" value="OS01G0253100 PROTEIN"/>
    <property type="match status" value="1"/>
</dbReference>
<comment type="caution">
    <text evidence="5">The sequence shown here is derived from an EMBL/GenBank/DDBJ whole genome shotgun (WGS) entry which is preliminary data.</text>
</comment>
<dbReference type="STRING" id="93759.A0A1R3JWW1"/>
<sequence>MLEEHWAMRRPWPTTASRKNQAFISIFDYVEVVAVKRVKDVSQHDHFAIEINMLKEIEELGLVNSRCIKFMGSCNEADEKVILLEFMAGGTLYDRMHEKWSILTWPDRLVIAQDVAEALSSLHNHGILHRDIKSLNVLSDKDFRANISYFGVAVKLPESGSSAKARRVISLVERKFPFENPRLFYTGRTLGNEKTLAYYDIQKEPSIHLNFRLRGAMGGSCCKVLGKRKAWDTEYGDGEETLVEIQDESVEETQDETHDETQATHEETPTGLCSKHWLLVVVVKRVKDVSQHDHFATEINMLKEIEELGLVNSRCIKFMGSCDEVDEKVILLEFMAGGTLYDRMHDRLPMVDAFWSTTMKPTIKPKKKPTKKPMKKPL</sequence>
<feature type="domain" description="Ubiquitin-like" evidence="4">
    <location>
        <begin position="152"/>
        <end position="216"/>
    </location>
</feature>
<reference evidence="6" key="1">
    <citation type="submission" date="2013-09" db="EMBL/GenBank/DDBJ databases">
        <title>Corchorus olitorius genome sequencing.</title>
        <authorList>
            <person name="Alam M."/>
            <person name="Haque M.S."/>
            <person name="Islam M.S."/>
            <person name="Emdad E.M."/>
            <person name="Islam M.M."/>
            <person name="Ahmed B."/>
            <person name="Halim A."/>
            <person name="Hossen Q.M.M."/>
            <person name="Hossain M.Z."/>
            <person name="Ahmed R."/>
            <person name="Khan M.M."/>
            <person name="Islam R."/>
            <person name="Rashid M.M."/>
            <person name="Khan S.A."/>
            <person name="Rahman M.S."/>
            <person name="Alam M."/>
            <person name="Yahiya A.S."/>
            <person name="Khan M.S."/>
            <person name="Azam M.S."/>
            <person name="Haque T."/>
            <person name="Lashkar M.Z.H."/>
            <person name="Akhand A.I."/>
            <person name="Morshed G."/>
            <person name="Roy S."/>
            <person name="Uddin K.S."/>
            <person name="Rabeya T."/>
            <person name="Hossain A.S."/>
            <person name="Chowdhury A."/>
            <person name="Snigdha A.R."/>
            <person name="Mortoza M.S."/>
            <person name="Matin S.A."/>
            <person name="Hoque S.M.E."/>
            <person name="Islam M.K."/>
            <person name="Roy D.K."/>
            <person name="Haider R."/>
            <person name="Moosa M.M."/>
            <person name="Elias S.M."/>
            <person name="Hasan A.M."/>
            <person name="Jahan S."/>
            <person name="Shafiuddin M."/>
            <person name="Mahmood N."/>
            <person name="Shommy N.S."/>
        </authorList>
    </citation>
    <scope>NUCLEOTIDE SEQUENCE [LARGE SCALE GENOMIC DNA]</scope>
    <source>
        <strain evidence="6">cv. O-4</strain>
    </source>
</reference>
<evidence type="ECO:0000313" key="6">
    <source>
        <dbReference type="Proteomes" id="UP000187203"/>
    </source>
</evidence>
<protein>
    <submittedName>
        <fullName evidence="5">Ubiquitin</fullName>
    </submittedName>
</protein>
<gene>
    <name evidence="5" type="ORF">COLO4_13352</name>
</gene>
<dbReference type="Gene3D" id="1.10.510.10">
    <property type="entry name" value="Transferase(Phosphotransferase) domain 1"/>
    <property type="match status" value="2"/>
</dbReference>
<dbReference type="GO" id="GO:0005886">
    <property type="term" value="C:plasma membrane"/>
    <property type="evidence" value="ECO:0007669"/>
    <property type="project" value="TreeGrafter"/>
</dbReference>
<evidence type="ECO:0000259" key="3">
    <source>
        <dbReference type="PROSITE" id="PS50011"/>
    </source>
</evidence>
<dbReference type="InterPro" id="IPR029071">
    <property type="entry name" value="Ubiquitin-like_domsf"/>
</dbReference>
<name>A0A1R3JWW1_9ROSI</name>
<evidence type="ECO:0000256" key="2">
    <source>
        <dbReference type="ARBA" id="ARBA00022840"/>
    </source>
</evidence>
<dbReference type="Proteomes" id="UP000187203">
    <property type="component" value="Unassembled WGS sequence"/>
</dbReference>
<dbReference type="SMART" id="SM00220">
    <property type="entry name" value="S_TKc"/>
    <property type="match status" value="1"/>
</dbReference>
<feature type="domain" description="Protein kinase" evidence="3">
    <location>
        <begin position="1"/>
        <end position="378"/>
    </location>
</feature>
<keyword evidence="2" id="KW-0067">ATP-binding</keyword>
<evidence type="ECO:0000313" key="5">
    <source>
        <dbReference type="EMBL" id="OMO99338.1"/>
    </source>
</evidence>
<accession>A0A1R3JWW1</accession>
<dbReference type="PROSITE" id="PS50011">
    <property type="entry name" value="PROTEIN_KINASE_DOM"/>
    <property type="match status" value="1"/>
</dbReference>
<dbReference type="SUPFAM" id="SSF54236">
    <property type="entry name" value="Ubiquitin-like"/>
    <property type="match status" value="1"/>
</dbReference>
<dbReference type="Pfam" id="PF07714">
    <property type="entry name" value="PK_Tyr_Ser-Thr"/>
    <property type="match status" value="1"/>
</dbReference>
<dbReference type="EMBL" id="AWUE01015155">
    <property type="protein sequence ID" value="OMO99338.1"/>
    <property type="molecule type" value="Genomic_DNA"/>
</dbReference>